<keyword evidence="5" id="KW-0560">Oxidoreductase</keyword>
<dbReference type="EMBL" id="VWZX01011126">
    <property type="protein sequence ID" value="NXI48230.1"/>
    <property type="molecule type" value="Genomic_DNA"/>
</dbReference>
<dbReference type="Pfam" id="PF08240">
    <property type="entry name" value="ADH_N"/>
    <property type="match status" value="1"/>
</dbReference>
<feature type="domain" description="Enoyl reductase (ER)" evidence="9">
    <location>
        <begin position="13"/>
        <end position="368"/>
    </location>
</feature>
<feature type="non-terminal residue" evidence="10">
    <location>
        <position position="1"/>
    </location>
</feature>
<dbReference type="InterPro" id="IPR036291">
    <property type="entry name" value="NAD(P)-bd_dom_sf"/>
</dbReference>
<protein>
    <recommendedName>
        <fullName evidence="7">Alcohol dehydrogenase I</fullName>
    </recommendedName>
</protein>
<dbReference type="GO" id="GO:0008270">
    <property type="term" value="F:zinc ion binding"/>
    <property type="evidence" value="ECO:0007669"/>
    <property type="project" value="InterPro"/>
</dbReference>
<keyword evidence="11" id="KW-1185">Reference proteome</keyword>
<evidence type="ECO:0000256" key="5">
    <source>
        <dbReference type="ARBA" id="ARBA00023002"/>
    </source>
</evidence>
<evidence type="ECO:0000256" key="3">
    <source>
        <dbReference type="ARBA" id="ARBA00022833"/>
    </source>
</evidence>
<evidence type="ECO:0000256" key="1">
    <source>
        <dbReference type="ARBA" id="ARBA00001947"/>
    </source>
</evidence>
<comment type="similarity">
    <text evidence="8">Belongs to the zinc-containing alcohol dehydrogenase family.</text>
</comment>
<dbReference type="Pfam" id="PF00107">
    <property type="entry name" value="ADH_zinc_N"/>
    <property type="match status" value="1"/>
</dbReference>
<organism evidence="10 11">
    <name type="scientific">Galbula dea</name>
    <dbReference type="NCBI Taxonomy" id="1109041"/>
    <lineage>
        <taxon>Eukaryota</taxon>
        <taxon>Metazoa</taxon>
        <taxon>Chordata</taxon>
        <taxon>Craniata</taxon>
        <taxon>Vertebrata</taxon>
        <taxon>Euteleostomi</taxon>
        <taxon>Archelosauria</taxon>
        <taxon>Archosauria</taxon>
        <taxon>Dinosauria</taxon>
        <taxon>Saurischia</taxon>
        <taxon>Theropoda</taxon>
        <taxon>Coelurosauria</taxon>
        <taxon>Aves</taxon>
        <taxon>Neognathae</taxon>
        <taxon>Neoaves</taxon>
        <taxon>Telluraves</taxon>
        <taxon>Coraciimorphae</taxon>
        <taxon>Piciformes</taxon>
        <taxon>Galbulidae</taxon>
        <taxon>Galbula</taxon>
    </lineage>
</organism>
<keyword evidence="2 8" id="KW-0479">Metal-binding</keyword>
<dbReference type="FunFam" id="3.90.180.10:FF:000001">
    <property type="entry name" value="S-(hydroxymethyl)glutathione dehydrogenase"/>
    <property type="match status" value="1"/>
</dbReference>
<feature type="non-terminal residue" evidence="10">
    <location>
        <position position="370"/>
    </location>
</feature>
<comment type="caution">
    <text evidence="10">The sequence shown here is derived from an EMBL/GenBank/DDBJ whole genome shotgun (WGS) entry which is preliminary data.</text>
</comment>
<dbReference type="InterPro" id="IPR020843">
    <property type="entry name" value="ER"/>
</dbReference>
<dbReference type="SUPFAM" id="SSF50129">
    <property type="entry name" value="GroES-like"/>
    <property type="match status" value="2"/>
</dbReference>
<dbReference type="AlphaFoldDB" id="A0A7K9TJG5"/>
<dbReference type="InterPro" id="IPR013154">
    <property type="entry name" value="ADH-like_N"/>
</dbReference>
<evidence type="ECO:0000256" key="7">
    <source>
        <dbReference type="ARBA" id="ARBA00082950"/>
    </source>
</evidence>
<evidence type="ECO:0000313" key="11">
    <source>
        <dbReference type="Proteomes" id="UP000566440"/>
    </source>
</evidence>
<proteinExistence type="inferred from homology"/>
<dbReference type="GO" id="GO:0042572">
    <property type="term" value="P:retinol metabolic process"/>
    <property type="evidence" value="ECO:0007669"/>
    <property type="project" value="TreeGrafter"/>
</dbReference>
<dbReference type="SUPFAM" id="SSF51735">
    <property type="entry name" value="NAD(P)-binding Rossmann-fold domains"/>
    <property type="match status" value="1"/>
</dbReference>
<dbReference type="InterPro" id="IPR013149">
    <property type="entry name" value="ADH-like_C"/>
</dbReference>
<dbReference type="CDD" id="cd08299">
    <property type="entry name" value="alcohol_DH_class_I_II_IV"/>
    <property type="match status" value="1"/>
</dbReference>
<evidence type="ECO:0000313" key="10">
    <source>
        <dbReference type="EMBL" id="NXI48230.1"/>
    </source>
</evidence>
<dbReference type="OrthoDB" id="417550at2759"/>
<dbReference type="InterPro" id="IPR011032">
    <property type="entry name" value="GroES-like_sf"/>
</dbReference>
<keyword evidence="4" id="KW-0007">Acetylation</keyword>
<evidence type="ECO:0000259" key="9">
    <source>
        <dbReference type="SMART" id="SM00829"/>
    </source>
</evidence>
<dbReference type="GO" id="GO:0004745">
    <property type="term" value="F:all-trans-retinol dehydrogenase (NAD+) activity"/>
    <property type="evidence" value="ECO:0007669"/>
    <property type="project" value="TreeGrafter"/>
</dbReference>
<dbReference type="FunFam" id="3.40.50.720:FF:000003">
    <property type="entry name" value="S-(hydroxymethyl)glutathione dehydrogenase"/>
    <property type="match status" value="1"/>
</dbReference>
<evidence type="ECO:0000256" key="2">
    <source>
        <dbReference type="ARBA" id="ARBA00022723"/>
    </source>
</evidence>
<dbReference type="PROSITE" id="PS00059">
    <property type="entry name" value="ADH_ZINC"/>
    <property type="match status" value="1"/>
</dbReference>
<dbReference type="PANTHER" id="PTHR43880:SF8">
    <property type="entry name" value="ALCOHOL DEHYDROGENASE 6 (CLASS V)"/>
    <property type="match status" value="1"/>
</dbReference>
<dbReference type="PANTHER" id="PTHR43880">
    <property type="entry name" value="ALCOHOL DEHYDROGENASE"/>
    <property type="match status" value="1"/>
</dbReference>
<gene>
    <name evidence="10" type="primary">Adh1_2</name>
    <name evidence="10" type="ORF">GALDEA_R12944</name>
</gene>
<reference evidence="10 11" key="1">
    <citation type="submission" date="2019-09" db="EMBL/GenBank/DDBJ databases">
        <title>Bird 10,000 Genomes (B10K) Project - Family phase.</title>
        <authorList>
            <person name="Zhang G."/>
        </authorList>
    </citation>
    <scope>NUCLEOTIDE SEQUENCE [LARGE SCALE GENOMIC DNA]</scope>
    <source>
        <strain evidence="10">B10K-DU-001-62</strain>
        <tissue evidence="10">Muscle</tissue>
    </source>
</reference>
<evidence type="ECO:0000256" key="4">
    <source>
        <dbReference type="ARBA" id="ARBA00022990"/>
    </source>
</evidence>
<evidence type="ECO:0000256" key="8">
    <source>
        <dbReference type="RuleBase" id="RU361277"/>
    </source>
</evidence>
<comment type="cofactor">
    <cofactor evidence="1 8">
        <name>Zn(2+)</name>
        <dbReference type="ChEBI" id="CHEBI:29105"/>
    </cofactor>
</comment>
<keyword evidence="3 8" id="KW-0862">Zinc</keyword>
<dbReference type="Gene3D" id="3.40.50.720">
    <property type="entry name" value="NAD(P)-binding Rossmann-like Domain"/>
    <property type="match status" value="1"/>
</dbReference>
<dbReference type="SMART" id="SM00829">
    <property type="entry name" value="PKS_ER"/>
    <property type="match status" value="1"/>
</dbReference>
<dbReference type="GO" id="GO:0005829">
    <property type="term" value="C:cytosol"/>
    <property type="evidence" value="ECO:0007669"/>
    <property type="project" value="TreeGrafter"/>
</dbReference>
<dbReference type="GO" id="GO:0042573">
    <property type="term" value="P:retinoic acid metabolic process"/>
    <property type="evidence" value="ECO:0007669"/>
    <property type="project" value="TreeGrafter"/>
</dbReference>
<evidence type="ECO:0000256" key="6">
    <source>
        <dbReference type="ARBA" id="ARBA00023027"/>
    </source>
</evidence>
<sequence>VIKCRAAVAWAVGKPLSIEEVEVAPPKAGEVRIKIVASGICRTDENVMKGRFPNVDFPIIPGHEGAGIVESIGEGVTTVQTGDKVIPLCVPQCGECSFCLNPESNYCLKCHFTESQCLLPDKTSRFTCKGKQIHYFLGVSSFAEYTVIPEYAVAKIDAAAPLDKVCLVGCAFSTGYGAAINTAKVKPGSTCAVFGLGGVGLSVVMGCKAAGASRIIAVDINKDKFAKAKELGATECINPQDFKKPIQEVLTEMTGHGVDYSFEVIGHADTMVAALASCNMNTGVCIMVGDPHAGSVLSFDPMLVLCGRTWKGTMLGGWKTRDDIPKLVAIYLEKKFKLDLLITHTLPITKVNEGLELLQAGKSIRTVLHF</sequence>
<keyword evidence="6" id="KW-0520">NAD</keyword>
<name>A0A7K9TJG5_9PICI</name>
<dbReference type="Proteomes" id="UP000566440">
    <property type="component" value="Unassembled WGS sequence"/>
</dbReference>
<accession>A0A7K9TJG5</accession>
<dbReference type="InterPro" id="IPR002328">
    <property type="entry name" value="ADH_Zn_CS"/>
</dbReference>
<dbReference type="Gene3D" id="3.90.180.10">
    <property type="entry name" value="Medium-chain alcohol dehydrogenases, catalytic domain"/>
    <property type="match status" value="1"/>
</dbReference>